<name>K6VHK6_9MICO</name>
<evidence type="ECO:0000313" key="2">
    <source>
        <dbReference type="Proteomes" id="UP000008366"/>
    </source>
</evidence>
<dbReference type="eggNOG" id="COG3801">
    <property type="taxonomic scope" value="Bacteria"/>
</dbReference>
<comment type="caution">
    <text evidence="1">The sequence shown here is derived from an EMBL/GenBank/DDBJ whole genome shotgun (WGS) entry which is preliminary data.</text>
</comment>
<evidence type="ECO:0008006" key="3">
    <source>
        <dbReference type="Google" id="ProtNLM"/>
    </source>
</evidence>
<sequence length="154" mass="16891">MWLEGPDRQDAVSADRPARVADVHEAALAMPHVTVETGKRASNPIYQVGGKSFVFFRTPRPDAVDPVTGERYDDVIVIWVGEEAEKLALVQDAESPFFTTPHFEGHPSVLVRAGRLHETTRVEIVELVQGAWLAQASPTRARAWLAEQGLPGGL</sequence>
<protein>
    <recommendedName>
        <fullName evidence="3">MmcQ/YjbR family DNA-binding protein</fullName>
    </recommendedName>
</protein>
<accession>K6VHK6</accession>
<gene>
    <name evidence="1" type="ORF">KILIM_025_00250</name>
</gene>
<dbReference type="AlphaFoldDB" id="K6VHK6"/>
<keyword evidence="2" id="KW-1185">Reference proteome</keyword>
<dbReference type="OrthoDB" id="954305at2"/>
<proteinExistence type="predicted"/>
<dbReference type="Pfam" id="PF04237">
    <property type="entry name" value="YjbR"/>
    <property type="match status" value="1"/>
</dbReference>
<reference evidence="1 2" key="1">
    <citation type="submission" date="2012-08" db="EMBL/GenBank/DDBJ databases">
        <title>Whole genome shotgun sequence of Kineosphaera limosa NBRC 100340.</title>
        <authorList>
            <person name="Yoshida I."/>
            <person name="Isaki S."/>
            <person name="Hosoyama A."/>
            <person name="Tsuchikane K."/>
            <person name="Katsumata H."/>
            <person name="Ando Y."/>
            <person name="Ohji S."/>
            <person name="Hamada M."/>
            <person name="Tamura T."/>
            <person name="Yamazoe A."/>
            <person name="Yamazaki S."/>
            <person name="Fujita N."/>
        </authorList>
    </citation>
    <scope>NUCLEOTIDE SEQUENCE [LARGE SCALE GENOMIC DNA]</scope>
    <source>
        <strain evidence="1 2">NBRC 100340</strain>
    </source>
</reference>
<dbReference type="STRING" id="1184609.KILIM_025_00250"/>
<organism evidence="1 2">
    <name type="scientific">Kineosphaera limosa NBRC 100340</name>
    <dbReference type="NCBI Taxonomy" id="1184609"/>
    <lineage>
        <taxon>Bacteria</taxon>
        <taxon>Bacillati</taxon>
        <taxon>Actinomycetota</taxon>
        <taxon>Actinomycetes</taxon>
        <taxon>Micrococcales</taxon>
        <taxon>Dermatophilaceae</taxon>
        <taxon>Kineosphaera</taxon>
    </lineage>
</organism>
<evidence type="ECO:0000313" key="1">
    <source>
        <dbReference type="EMBL" id="GAB95688.1"/>
    </source>
</evidence>
<dbReference type="Proteomes" id="UP000008366">
    <property type="component" value="Unassembled WGS sequence"/>
</dbReference>
<dbReference type="EMBL" id="BAHD01000025">
    <property type="protein sequence ID" value="GAB95688.1"/>
    <property type="molecule type" value="Genomic_DNA"/>
</dbReference>
<dbReference type="InterPro" id="IPR058532">
    <property type="entry name" value="YjbR/MT2646/Rv2570-like"/>
</dbReference>